<evidence type="ECO:0000256" key="3">
    <source>
        <dbReference type="ARBA" id="ARBA00022475"/>
    </source>
</evidence>
<feature type="transmembrane region" description="Helical" evidence="7">
    <location>
        <begin position="248"/>
        <end position="267"/>
    </location>
</feature>
<dbReference type="EMBL" id="CP060138">
    <property type="protein sequence ID" value="QQV75306.1"/>
    <property type="molecule type" value="Genomic_DNA"/>
</dbReference>
<evidence type="ECO:0000313" key="10">
    <source>
        <dbReference type="Proteomes" id="UP000595296"/>
    </source>
</evidence>
<keyword evidence="4 7" id="KW-0812">Transmembrane</keyword>
<proteinExistence type="predicted"/>
<evidence type="ECO:0000256" key="1">
    <source>
        <dbReference type="ARBA" id="ARBA00004429"/>
    </source>
</evidence>
<feature type="transmembrane region" description="Helical" evidence="7">
    <location>
        <begin position="341"/>
        <end position="365"/>
    </location>
</feature>
<dbReference type="Gene3D" id="1.20.1250.20">
    <property type="entry name" value="MFS general substrate transporter like domains"/>
    <property type="match status" value="1"/>
</dbReference>
<evidence type="ECO:0000256" key="4">
    <source>
        <dbReference type="ARBA" id="ARBA00022692"/>
    </source>
</evidence>
<feature type="transmembrane region" description="Helical" evidence="7">
    <location>
        <begin position="59"/>
        <end position="82"/>
    </location>
</feature>
<dbReference type="PANTHER" id="PTHR43045:SF1">
    <property type="entry name" value="SHIKIMATE TRANSPORTER"/>
    <property type="match status" value="1"/>
</dbReference>
<keyword evidence="2" id="KW-0813">Transport</keyword>
<gene>
    <name evidence="9" type="primary">nanT_4</name>
    <name evidence="9" type="ORF">H6P87_00859</name>
</gene>
<dbReference type="Pfam" id="PF07690">
    <property type="entry name" value="MFS_1"/>
    <property type="match status" value="1"/>
</dbReference>
<feature type="transmembrane region" description="Helical" evidence="7">
    <location>
        <begin position="314"/>
        <end position="335"/>
    </location>
</feature>
<keyword evidence="3" id="KW-1003">Cell membrane</keyword>
<evidence type="ECO:0000259" key="8">
    <source>
        <dbReference type="PROSITE" id="PS50850"/>
    </source>
</evidence>
<sequence length="440" mass="49534">MRGYEKEQRNLTSEQKQAVGLLSIGTFLEYFDLMLYVHMAVLLNELFFPKSDPYTHSLLAAFSFCATFVFRPVGALIFGWIGDNIGRKTTVIITTFLMALSCLLIAVVPTYAEIGFTAALIFTLCRIVQGMSSMGEKVGAELYLTEITAPPIQYPIVSLIAGFSTFGTNCALGVASLILSLGINWRIIFVIGAVVALVGTVARKQLRETPEFVNAKLRLTKAMIEINKDPEILKTSVVWNEKVNKKTAFAIFLINCAWPICFYFVYVHCSDILKHSFNYNPEQIINHNFIVSLSELASFFVLLYLSYKIHPLKILKFVSIMFLVFVLICPYLLIFCVKTPFTLLCIQSFLVAFAPGVEPAAAIFFKHLPIFKRFTYSTFMYAAARALIYAITSFGMIYLIKLFNYWGLLIVMLPVSLGYIFGINHFRGLEIVAGNYPQKV</sequence>
<reference evidence="9 10" key="1">
    <citation type="journal article" date="2021" name="Int. J. Syst. Evol. Microbiol.">
        <title>Characterization of a novel transitional group Rickettsia species (Rickettsia tillamookensis sp. nov.) from the western black-legged tick, Ixodes pacificus.</title>
        <authorList>
            <person name="Gauthier D.T."/>
            <person name="Karpathy S.E."/>
            <person name="Grizzard S.L."/>
            <person name="Batra D."/>
            <person name="Rowe L.A."/>
            <person name="Paddock C.D."/>
        </authorList>
    </citation>
    <scope>NUCLEOTIDE SEQUENCE [LARGE SCALE GENOMIC DNA]</scope>
    <source>
        <strain evidence="9 10">Tillamook 23</strain>
    </source>
</reference>
<dbReference type="PANTHER" id="PTHR43045">
    <property type="entry name" value="SHIKIMATE TRANSPORTER"/>
    <property type="match status" value="1"/>
</dbReference>
<dbReference type="PROSITE" id="PS50850">
    <property type="entry name" value="MFS"/>
    <property type="match status" value="1"/>
</dbReference>
<dbReference type="InterPro" id="IPR011701">
    <property type="entry name" value="MFS"/>
</dbReference>
<feature type="transmembrane region" description="Helical" evidence="7">
    <location>
        <begin position="89"/>
        <end position="108"/>
    </location>
</feature>
<name>A0A9E6MHZ4_9RICK</name>
<keyword evidence="10" id="KW-1185">Reference proteome</keyword>
<evidence type="ECO:0000256" key="6">
    <source>
        <dbReference type="ARBA" id="ARBA00023136"/>
    </source>
</evidence>
<comment type="subcellular location">
    <subcellularLocation>
        <location evidence="1">Cell inner membrane</location>
        <topology evidence="1">Multi-pass membrane protein</topology>
    </subcellularLocation>
</comment>
<dbReference type="InterPro" id="IPR036259">
    <property type="entry name" value="MFS_trans_sf"/>
</dbReference>
<keyword evidence="5 7" id="KW-1133">Transmembrane helix</keyword>
<dbReference type="Proteomes" id="UP000595296">
    <property type="component" value="Chromosome"/>
</dbReference>
<keyword evidence="6 7" id="KW-0472">Membrane</keyword>
<feature type="transmembrane region" description="Helical" evidence="7">
    <location>
        <begin position="287"/>
        <end position="307"/>
    </location>
</feature>
<organism evidence="9 10">
    <name type="scientific">Rickettsia tillamookensis</name>
    <dbReference type="NCBI Taxonomy" id="2761623"/>
    <lineage>
        <taxon>Bacteria</taxon>
        <taxon>Pseudomonadati</taxon>
        <taxon>Pseudomonadota</taxon>
        <taxon>Alphaproteobacteria</taxon>
        <taxon>Rickettsiales</taxon>
        <taxon>Rickettsiaceae</taxon>
        <taxon>Rickettsieae</taxon>
        <taxon>Rickettsia</taxon>
        <taxon>spotted fever group</taxon>
    </lineage>
</organism>
<protein>
    <submittedName>
        <fullName evidence="9">Sialic acid transporter</fullName>
    </submittedName>
</protein>
<feature type="transmembrane region" description="Helical" evidence="7">
    <location>
        <begin position="185"/>
        <end position="202"/>
    </location>
</feature>
<evidence type="ECO:0000256" key="5">
    <source>
        <dbReference type="ARBA" id="ARBA00022989"/>
    </source>
</evidence>
<evidence type="ECO:0000256" key="2">
    <source>
        <dbReference type="ARBA" id="ARBA00022448"/>
    </source>
</evidence>
<dbReference type="RefSeq" id="WP_202068549.1">
    <property type="nucleotide sequence ID" value="NZ_CP060138.2"/>
</dbReference>
<evidence type="ECO:0000256" key="7">
    <source>
        <dbReference type="SAM" id="Phobius"/>
    </source>
</evidence>
<dbReference type="SUPFAM" id="SSF103473">
    <property type="entry name" value="MFS general substrate transporter"/>
    <property type="match status" value="1"/>
</dbReference>
<feature type="transmembrane region" description="Helical" evidence="7">
    <location>
        <begin position="377"/>
        <end position="399"/>
    </location>
</feature>
<dbReference type="InterPro" id="IPR020846">
    <property type="entry name" value="MFS_dom"/>
</dbReference>
<feature type="domain" description="Major facilitator superfamily (MFS) profile" evidence="8">
    <location>
        <begin position="18"/>
        <end position="440"/>
    </location>
</feature>
<feature type="transmembrane region" description="Helical" evidence="7">
    <location>
        <begin position="21"/>
        <end position="39"/>
    </location>
</feature>
<evidence type="ECO:0000313" key="9">
    <source>
        <dbReference type="EMBL" id="QQV75306.1"/>
    </source>
</evidence>
<accession>A0A9E6MHZ4</accession>
<feature type="transmembrane region" description="Helical" evidence="7">
    <location>
        <begin position="405"/>
        <end position="423"/>
    </location>
</feature>